<sequence length="498" mass="56823">MTFHSRFFVPTIDLKEKIKEKATLQQADFTILSHLISQDLEQDLILLQKCITAFPKEFVRNLVCIHPKRLIEHEILAQLQANIKLDKSVDDEADSFGYAFNLVQEHLVSEQELLEESCLHLYDDTKEAVYNFFVALVEEEEFAEITLSSKEMLQLTQFYKELSVKEPWKSNTELLQEICIQRGMALIYTQRAQEIIGKTVKKHIDELCEGKLQKLDPVDKKDGVAIFTTGGVASGKGSCLQNIADSLNERLPKAIQWNEIVHHNADRLKPFLLDPKKDPLKYSQFTYEEALLIKERIMKIIEQQGTQSGHYPHFLHDQTKLKADELKEASKRYGEIIITAVSTDAASAIERAFSRGEKTTRYEHTEGLLGSHQAVPGELIKSLAHEELIGQGTISVAMYDNNSPSRILNMFASIDMQKKEIIIYDNVAMQNWIKKENINPKAQSEEELYVNKPVRKTEEYFTPLLEKGFALKLEVASEKEEVIDEVIGTPPPSNPMSV</sequence>
<name>A0A9X2D217_9GAMM</name>
<protein>
    <submittedName>
        <fullName evidence="1">Uncharacterized protein</fullName>
    </submittedName>
</protein>
<evidence type="ECO:0000313" key="2">
    <source>
        <dbReference type="Proteomes" id="UP001139721"/>
    </source>
</evidence>
<dbReference type="RefSeq" id="WP_250424429.1">
    <property type="nucleotide sequence ID" value="NZ_JAJKBJ010000015.1"/>
</dbReference>
<dbReference type="AlphaFoldDB" id="A0A9X2D217"/>
<comment type="caution">
    <text evidence="1">The sequence shown here is derived from an EMBL/GenBank/DDBJ whole genome shotgun (WGS) entry which is preliminary data.</text>
</comment>
<evidence type="ECO:0000313" key="1">
    <source>
        <dbReference type="EMBL" id="MCL9684884.1"/>
    </source>
</evidence>
<organism evidence="1 2">
    <name type="scientific">Legionella maioricensis</name>
    <dbReference type="NCBI Taxonomy" id="2896528"/>
    <lineage>
        <taxon>Bacteria</taxon>
        <taxon>Pseudomonadati</taxon>
        <taxon>Pseudomonadota</taxon>
        <taxon>Gammaproteobacteria</taxon>
        <taxon>Legionellales</taxon>
        <taxon>Legionellaceae</taxon>
        <taxon>Legionella</taxon>
    </lineage>
</organism>
<gene>
    <name evidence="1" type="ORF">LOX96_12330</name>
</gene>
<reference evidence="1" key="1">
    <citation type="submission" date="2021-11" db="EMBL/GenBank/DDBJ databases">
        <title>Legionella maioricencis sp. nov., a new species isolated from hot water samples in Mallorca.</title>
        <authorList>
            <person name="Crespi S."/>
            <person name="Drasar V."/>
            <person name="Salva-Serra F."/>
            <person name="Jaen-Luchoro D."/>
            <person name="Pineiro-Iglesias B."/>
            <person name="Aliaga F."/>
            <person name="Fernandez-Juarez V."/>
            <person name="Coll G."/>
            <person name="Moore E.R.B."/>
            <person name="Bennasar-Figueras A."/>
        </authorList>
    </citation>
    <scope>NUCLEOTIDE SEQUENCE</scope>
    <source>
        <strain evidence="1">HCPI-6</strain>
    </source>
</reference>
<dbReference type="Proteomes" id="UP001139721">
    <property type="component" value="Unassembled WGS sequence"/>
</dbReference>
<keyword evidence="2" id="KW-1185">Reference proteome</keyword>
<proteinExistence type="predicted"/>
<dbReference type="InterPro" id="IPR027417">
    <property type="entry name" value="P-loop_NTPase"/>
</dbReference>
<accession>A0A9X2D217</accession>
<dbReference type="Gene3D" id="3.40.50.300">
    <property type="entry name" value="P-loop containing nucleotide triphosphate hydrolases"/>
    <property type="match status" value="1"/>
</dbReference>
<dbReference type="EMBL" id="JAJKBJ010000015">
    <property type="protein sequence ID" value="MCL9684884.1"/>
    <property type="molecule type" value="Genomic_DNA"/>
</dbReference>